<dbReference type="EMBL" id="JBGUAW010000008">
    <property type="protein sequence ID" value="MFA9461539.1"/>
    <property type="molecule type" value="Genomic_DNA"/>
</dbReference>
<comment type="caution">
    <text evidence="1">The sequence shown here is derived from an EMBL/GenBank/DDBJ whole genome shotgun (WGS) entry which is preliminary data.</text>
</comment>
<keyword evidence="2" id="KW-1185">Reference proteome</keyword>
<proteinExistence type="predicted"/>
<evidence type="ECO:0000313" key="1">
    <source>
        <dbReference type="EMBL" id="MFA9461539.1"/>
    </source>
</evidence>
<name>A0ABV4TWN8_9GAMM</name>
<sequence>MQPFDKEQAGDWSYLLNLVGRHAEYGGEPYTVLDVLPEGPQLVLQHQREQSIQSDLQGRPYRRVPRTVCLHTRNADGAPSELLDLLYLEETGH</sequence>
<dbReference type="RefSeq" id="WP_373656328.1">
    <property type="nucleotide sequence ID" value="NZ_JBGUAW010000008.1"/>
</dbReference>
<organism evidence="1 2">
    <name type="scientific">Thiohalorhabdus methylotrophus</name>
    <dbReference type="NCBI Taxonomy" id="3242694"/>
    <lineage>
        <taxon>Bacteria</taxon>
        <taxon>Pseudomonadati</taxon>
        <taxon>Pseudomonadota</taxon>
        <taxon>Gammaproteobacteria</taxon>
        <taxon>Thiohalorhabdales</taxon>
        <taxon>Thiohalorhabdaceae</taxon>
        <taxon>Thiohalorhabdus</taxon>
    </lineage>
</organism>
<gene>
    <name evidence="1" type="ORF">ACERLL_11950</name>
</gene>
<dbReference type="Proteomes" id="UP001575181">
    <property type="component" value="Unassembled WGS sequence"/>
</dbReference>
<reference evidence="1 2" key="1">
    <citation type="submission" date="2024-08" db="EMBL/GenBank/DDBJ databases">
        <title>Whole-genome sequencing of halo(alkali)philic microorganisms from hypersaline lakes.</title>
        <authorList>
            <person name="Sorokin D.Y."/>
            <person name="Merkel A.Y."/>
            <person name="Messina E."/>
            <person name="Yakimov M."/>
        </authorList>
    </citation>
    <scope>NUCLEOTIDE SEQUENCE [LARGE SCALE GENOMIC DNA]</scope>
    <source>
        <strain evidence="1 2">Cl-TMA</strain>
    </source>
</reference>
<accession>A0ABV4TWN8</accession>
<protein>
    <submittedName>
        <fullName evidence="1">Uncharacterized protein</fullName>
    </submittedName>
</protein>
<evidence type="ECO:0000313" key="2">
    <source>
        <dbReference type="Proteomes" id="UP001575181"/>
    </source>
</evidence>